<sequence>MPPTGNVITVEEFNFESDFKRATDLLINSSQVNRQINKKELGASIFANVPPDVLLEYVVKLIMHVHDGKKYRNYTLKNGLKLHHVVVQCFLVWLFALRKKNESTKASKNNLKAGEVDEESIDGESLETDAMCPFEFSNECKLDFVKEIAMHDFPPRTLNFAAKVLGISPAEIIKVVKTLSDEGLANSASILSLVSESVFNTLPLWDDILQQCLLLNPTVTSTQIESFAAPLSEEKREKVRKILLEIESKWMESSETHTQKFNEVTHRFGKPDPAFDVFRNNMIQLMKDLRQQTPDSKSVDIKSAMGLFRVTCDRFRRKEVNEEQLLDLTYNILKAKAQTRQKILTFLEKDQSLKVYAERIRKFNPIRQEVPANFEMVQIVGPRDNFLAIPVEIVVKHVTSPKQLQVIKFDLSKWEGSDYPYVGLDAEWSPYLLRSKASILQLALRDIVYIIDMDACSGSQQLADFLNYLFGNEKLIKLGFGFKEDLHQLRGCSPNCQSLFAPTKLVCAQMLFDDLVKLTKKEVGSLDGFLKPSNLVFEANPEIEQLEKELADPDFVEENPFRTPAMKESLLKDLIERDKMKKSELNSGIAQKEIKYMGLSAVCARVLGKCLDKSEQCSVWDRRPLRPSQVRYAALDAYCLLMLMDRFIDWSKQKNLNLKQLIESQPPVKIAFPLFFHM</sequence>
<evidence type="ECO:0000313" key="2">
    <source>
        <dbReference type="WBParaSite" id="JU765_v2.g9514.t1"/>
    </source>
</evidence>
<organism evidence="1 2">
    <name type="scientific">Panagrolaimus sp. JU765</name>
    <dbReference type="NCBI Taxonomy" id="591449"/>
    <lineage>
        <taxon>Eukaryota</taxon>
        <taxon>Metazoa</taxon>
        <taxon>Ecdysozoa</taxon>
        <taxon>Nematoda</taxon>
        <taxon>Chromadorea</taxon>
        <taxon>Rhabditida</taxon>
        <taxon>Tylenchina</taxon>
        <taxon>Panagrolaimomorpha</taxon>
        <taxon>Panagrolaimoidea</taxon>
        <taxon>Panagrolaimidae</taxon>
        <taxon>Panagrolaimus</taxon>
    </lineage>
</organism>
<accession>A0AC34RRR0</accession>
<proteinExistence type="predicted"/>
<protein>
    <submittedName>
        <fullName evidence="2">3'-5' exonuclease domain-containing protein</fullName>
    </submittedName>
</protein>
<evidence type="ECO:0000313" key="1">
    <source>
        <dbReference type="Proteomes" id="UP000887576"/>
    </source>
</evidence>
<name>A0AC34RRR0_9BILA</name>
<reference evidence="2" key="1">
    <citation type="submission" date="2022-11" db="UniProtKB">
        <authorList>
            <consortium name="WormBaseParasite"/>
        </authorList>
    </citation>
    <scope>IDENTIFICATION</scope>
</reference>
<dbReference type="WBParaSite" id="JU765_v2.g9514.t1">
    <property type="protein sequence ID" value="JU765_v2.g9514.t1"/>
    <property type="gene ID" value="JU765_v2.g9514"/>
</dbReference>
<dbReference type="Proteomes" id="UP000887576">
    <property type="component" value="Unplaced"/>
</dbReference>